<dbReference type="SUPFAM" id="SSF52047">
    <property type="entry name" value="RNI-like"/>
    <property type="match status" value="1"/>
</dbReference>
<dbReference type="AlphaFoldDB" id="A0A0D2PP25"/>
<dbReference type="Pfam" id="PF12937">
    <property type="entry name" value="F-box-like"/>
    <property type="match status" value="1"/>
</dbReference>
<dbReference type="PANTHER" id="PTHR38926:SF5">
    <property type="entry name" value="F-BOX AND LEUCINE-RICH REPEAT PROTEIN 6"/>
    <property type="match status" value="1"/>
</dbReference>
<dbReference type="InterPro" id="IPR032675">
    <property type="entry name" value="LRR_dom_sf"/>
</dbReference>
<dbReference type="Gene3D" id="1.20.1280.50">
    <property type="match status" value="1"/>
</dbReference>
<dbReference type="Proteomes" id="UP000054270">
    <property type="component" value="Unassembled WGS sequence"/>
</dbReference>
<accession>A0A0D2PP25</accession>
<feature type="domain" description="F-box" evidence="1">
    <location>
        <begin position="65"/>
        <end position="112"/>
    </location>
</feature>
<sequence length="501" mass="56914">MASSLLWDVDVDSVYQIIDKHQESIASLDVAIEGFMCTIRQLQYQKQTHVAEIRRCKGIITLAKRLPPEILAYIFEECVQDGWTRTPLVVSHVCSSWRKAASIPAVWSHVYVNFDTRDPCKRTQFWFDKAGDSLLTINLEVGNDMSHLNRMTELLVSTLPRWKALTVKSLMLQPVNQILQACNRPTPVLRVVDVSIEQEFTVAPDSDVNELVGLHTSFPEAPLFKSLCIRRNILPRGNIIPSFIKNLSLHLPSHQSHTTQSLLSIIQVLEGLPNLESFSLEIPNKHTQQFELNVAPDRAVNLPHLSSITLMGKDNIFAILPHLRVPSPTHLYLRSSLDYFQPLDVAVWIELFFQHAQITLLEIRDLGLDSIAYDRILRSLPSVEELRLHDCDVVDSTLRALNGPHGLCRHLRKLDLRWCGRISGRALVDLVRSRLAGDVNEPPYPLAPAAIVEITLINCSYVREKDIMDLAQMTVCRLIHNGHKDLCSKPYYILHVLLWQG</sequence>
<evidence type="ECO:0000313" key="2">
    <source>
        <dbReference type="EMBL" id="KJA29966.1"/>
    </source>
</evidence>
<reference evidence="3" key="1">
    <citation type="submission" date="2014-04" db="EMBL/GenBank/DDBJ databases">
        <title>Evolutionary Origins and Diversification of the Mycorrhizal Mutualists.</title>
        <authorList>
            <consortium name="DOE Joint Genome Institute"/>
            <consortium name="Mycorrhizal Genomics Consortium"/>
            <person name="Kohler A."/>
            <person name="Kuo A."/>
            <person name="Nagy L.G."/>
            <person name="Floudas D."/>
            <person name="Copeland A."/>
            <person name="Barry K.W."/>
            <person name="Cichocki N."/>
            <person name="Veneault-Fourrey C."/>
            <person name="LaButti K."/>
            <person name="Lindquist E.A."/>
            <person name="Lipzen A."/>
            <person name="Lundell T."/>
            <person name="Morin E."/>
            <person name="Murat C."/>
            <person name="Riley R."/>
            <person name="Ohm R."/>
            <person name="Sun H."/>
            <person name="Tunlid A."/>
            <person name="Henrissat B."/>
            <person name="Grigoriev I.V."/>
            <person name="Hibbett D.S."/>
            <person name="Martin F."/>
        </authorList>
    </citation>
    <scope>NUCLEOTIDE SEQUENCE [LARGE SCALE GENOMIC DNA]</scope>
    <source>
        <strain evidence="3">FD-334 SS-4</strain>
    </source>
</reference>
<dbReference type="OMA" id="HCVADGW"/>
<dbReference type="SMART" id="SM00367">
    <property type="entry name" value="LRR_CC"/>
    <property type="match status" value="1"/>
</dbReference>
<evidence type="ECO:0000259" key="1">
    <source>
        <dbReference type="Pfam" id="PF12937"/>
    </source>
</evidence>
<keyword evidence="3" id="KW-1185">Reference proteome</keyword>
<name>A0A0D2PP25_HYPSF</name>
<dbReference type="SUPFAM" id="SSF81383">
    <property type="entry name" value="F-box domain"/>
    <property type="match status" value="1"/>
</dbReference>
<protein>
    <recommendedName>
        <fullName evidence="1">F-box domain-containing protein</fullName>
    </recommendedName>
</protein>
<dbReference type="InterPro" id="IPR001810">
    <property type="entry name" value="F-box_dom"/>
</dbReference>
<dbReference type="OrthoDB" id="3063971at2759"/>
<dbReference type="EMBL" id="KN817518">
    <property type="protein sequence ID" value="KJA29966.1"/>
    <property type="molecule type" value="Genomic_DNA"/>
</dbReference>
<dbReference type="InterPro" id="IPR006553">
    <property type="entry name" value="Leu-rich_rpt_Cys-con_subtyp"/>
</dbReference>
<dbReference type="Gene3D" id="3.80.10.10">
    <property type="entry name" value="Ribonuclease Inhibitor"/>
    <property type="match status" value="1"/>
</dbReference>
<evidence type="ECO:0000313" key="3">
    <source>
        <dbReference type="Proteomes" id="UP000054270"/>
    </source>
</evidence>
<gene>
    <name evidence="2" type="ORF">HYPSUDRAFT_32008</name>
</gene>
<proteinExistence type="predicted"/>
<dbReference type="InterPro" id="IPR036047">
    <property type="entry name" value="F-box-like_dom_sf"/>
</dbReference>
<dbReference type="PANTHER" id="PTHR38926">
    <property type="entry name" value="F-BOX DOMAIN CONTAINING PROTEIN, EXPRESSED"/>
    <property type="match status" value="1"/>
</dbReference>
<organism evidence="2 3">
    <name type="scientific">Hypholoma sublateritium (strain FD-334 SS-4)</name>
    <dbReference type="NCBI Taxonomy" id="945553"/>
    <lineage>
        <taxon>Eukaryota</taxon>
        <taxon>Fungi</taxon>
        <taxon>Dikarya</taxon>
        <taxon>Basidiomycota</taxon>
        <taxon>Agaricomycotina</taxon>
        <taxon>Agaricomycetes</taxon>
        <taxon>Agaricomycetidae</taxon>
        <taxon>Agaricales</taxon>
        <taxon>Agaricineae</taxon>
        <taxon>Strophariaceae</taxon>
        <taxon>Hypholoma</taxon>
    </lineage>
</organism>
<dbReference type="STRING" id="945553.A0A0D2PP25"/>